<sequence length="127" mass="13893">MAKNKLPAGIIIGAVTGGILSMLDPGTRKKTADSLSKSKQSISYYSRNPQELADRASQKADEWREIAEKIQEDIAFLTDKYEEVKSLAPDLKETVQETKEAFTEEQQTGESTMPPGGSGGLPEKKTM</sequence>
<dbReference type="Proteomes" id="UP000297776">
    <property type="component" value="Unassembled WGS sequence"/>
</dbReference>
<evidence type="ECO:0008006" key="5">
    <source>
        <dbReference type="Google" id="ProtNLM"/>
    </source>
</evidence>
<feature type="region of interest" description="Disordered" evidence="2">
    <location>
        <begin position="91"/>
        <end position="127"/>
    </location>
</feature>
<accession>A0A4Y8LDQ6</accession>
<organism evidence="3 4">
    <name type="scientific">Jeotgalibacillus salarius</name>
    <dbReference type="NCBI Taxonomy" id="546023"/>
    <lineage>
        <taxon>Bacteria</taxon>
        <taxon>Bacillati</taxon>
        <taxon>Bacillota</taxon>
        <taxon>Bacilli</taxon>
        <taxon>Bacillales</taxon>
        <taxon>Caryophanaceae</taxon>
        <taxon>Jeotgalibacillus</taxon>
    </lineage>
</organism>
<dbReference type="OrthoDB" id="2353585at2"/>
<comment type="caution">
    <text evidence="3">The sequence shown here is derived from an EMBL/GenBank/DDBJ whole genome shotgun (WGS) entry which is preliminary data.</text>
</comment>
<dbReference type="AlphaFoldDB" id="A0A4Y8LDQ6"/>
<feature type="coiled-coil region" evidence="1">
    <location>
        <begin position="53"/>
        <end position="87"/>
    </location>
</feature>
<evidence type="ECO:0000256" key="2">
    <source>
        <dbReference type="SAM" id="MobiDB-lite"/>
    </source>
</evidence>
<dbReference type="EMBL" id="SORX01000009">
    <property type="protein sequence ID" value="TFD99622.1"/>
    <property type="molecule type" value="Genomic_DNA"/>
</dbReference>
<gene>
    <name evidence="3" type="ORF">E2626_13995</name>
</gene>
<protein>
    <recommendedName>
        <fullName evidence="5">YtxH domain-containing protein</fullName>
    </recommendedName>
</protein>
<reference evidence="3 4" key="1">
    <citation type="submission" date="2019-03" db="EMBL/GenBank/DDBJ databases">
        <authorList>
            <person name="Yang Y."/>
        </authorList>
    </citation>
    <scope>NUCLEOTIDE SEQUENCE [LARGE SCALE GENOMIC DNA]</scope>
    <source>
        <strain evidence="3 4">ASL-1</strain>
    </source>
</reference>
<feature type="compositionally biased region" description="Polar residues" evidence="2">
    <location>
        <begin position="33"/>
        <end position="43"/>
    </location>
</feature>
<dbReference type="RefSeq" id="WP_134382409.1">
    <property type="nucleotide sequence ID" value="NZ_SORX01000009.1"/>
</dbReference>
<keyword evidence="1" id="KW-0175">Coiled coil</keyword>
<name>A0A4Y8LDQ6_9BACL</name>
<feature type="region of interest" description="Disordered" evidence="2">
    <location>
        <begin position="22"/>
        <end position="43"/>
    </location>
</feature>
<keyword evidence="4" id="KW-1185">Reference proteome</keyword>
<proteinExistence type="predicted"/>
<feature type="compositionally biased region" description="Basic and acidic residues" evidence="2">
    <location>
        <begin position="91"/>
        <end position="102"/>
    </location>
</feature>
<evidence type="ECO:0000313" key="4">
    <source>
        <dbReference type="Proteomes" id="UP000297776"/>
    </source>
</evidence>
<evidence type="ECO:0000256" key="1">
    <source>
        <dbReference type="SAM" id="Coils"/>
    </source>
</evidence>
<evidence type="ECO:0000313" key="3">
    <source>
        <dbReference type="EMBL" id="TFD99622.1"/>
    </source>
</evidence>